<feature type="domain" description="Luciferase-like" evidence="2">
    <location>
        <begin position="5"/>
        <end position="306"/>
    </location>
</feature>
<dbReference type="SUPFAM" id="SSF51679">
    <property type="entry name" value="Bacterial luciferase-like"/>
    <property type="match status" value="1"/>
</dbReference>
<dbReference type="InterPro" id="IPR036661">
    <property type="entry name" value="Luciferase-like_sf"/>
</dbReference>
<evidence type="ECO:0000313" key="3">
    <source>
        <dbReference type="EMBL" id="PKY89599.1"/>
    </source>
</evidence>
<dbReference type="EMBL" id="PKHE01000006">
    <property type="protein sequence ID" value="PKY89599.1"/>
    <property type="molecule type" value="Genomic_DNA"/>
</dbReference>
<dbReference type="Pfam" id="PF00296">
    <property type="entry name" value="Bac_luciferase"/>
    <property type="match status" value="1"/>
</dbReference>
<name>A0A2I1K1R2_9LACT</name>
<proteinExistence type="predicted"/>
<comment type="caution">
    <text evidence="3">The sequence shown here is derived from an EMBL/GenBank/DDBJ whole genome shotgun (WGS) entry which is preliminary data.</text>
</comment>
<dbReference type="InterPro" id="IPR011251">
    <property type="entry name" value="Luciferase-like_dom"/>
</dbReference>
<organism evidence="3 4">
    <name type="scientific">Falseniella ignava</name>
    <dbReference type="NCBI Taxonomy" id="137730"/>
    <lineage>
        <taxon>Bacteria</taxon>
        <taxon>Bacillati</taxon>
        <taxon>Bacillota</taxon>
        <taxon>Bacilli</taxon>
        <taxon>Lactobacillales</taxon>
        <taxon>Aerococcaceae</taxon>
        <taxon>Falseniella</taxon>
    </lineage>
</organism>
<comment type="similarity">
    <text evidence="1">To bacterial alkanal monooxygenase alpha and beta chains.</text>
</comment>
<sequence>MIKLSVLDYAQIDEHETPTQALNNTVSLAQCAEQLGYHRFWVAEHHNVPAFLSSSPEVLMMHLLNHTSTISIGSGGVMLPHYAPLKVAENFKILSRLFPGRVDLGIGNTKGTRIVNHALNETKKRFLDYKEAIQDLQGFIADDFPEEHRHHEVKANPAIDQLPTMWVLSTSVDSANMAAELGIGYCYGFFPYANRDALKTAQEASQVYRSNFKPSGFMEQAQISIAVFACIGDTPEEAEAFGRALDLWLLGTNNFSEHLTYPSIDTANQYPYSDEEKQRIENNRSRMVVGTAEQVRDQLLEQAQQVHADEVLVIPLMPGIENRKAGLKSLAQAFDNI</sequence>
<dbReference type="Proteomes" id="UP000234384">
    <property type="component" value="Unassembled WGS sequence"/>
</dbReference>
<dbReference type="RefSeq" id="WP_101954092.1">
    <property type="nucleotide sequence ID" value="NZ_PKHE01000006.1"/>
</dbReference>
<dbReference type="PANTHER" id="PTHR30137">
    <property type="entry name" value="LUCIFERASE-LIKE MONOOXYGENASE"/>
    <property type="match status" value="1"/>
</dbReference>
<accession>A0A2I1K1R2</accession>
<dbReference type="InterPro" id="IPR050766">
    <property type="entry name" value="Bact_Lucif_Oxidored"/>
</dbReference>
<dbReference type="Gene3D" id="3.20.20.30">
    <property type="entry name" value="Luciferase-like domain"/>
    <property type="match status" value="1"/>
</dbReference>
<evidence type="ECO:0000259" key="2">
    <source>
        <dbReference type="Pfam" id="PF00296"/>
    </source>
</evidence>
<protein>
    <submittedName>
        <fullName evidence="3">LLM class flavin-dependent oxidoreductase</fullName>
    </submittedName>
</protein>
<dbReference type="GO" id="GO:0016705">
    <property type="term" value="F:oxidoreductase activity, acting on paired donors, with incorporation or reduction of molecular oxygen"/>
    <property type="evidence" value="ECO:0007669"/>
    <property type="project" value="InterPro"/>
</dbReference>
<dbReference type="InterPro" id="IPR019949">
    <property type="entry name" value="CmoO-like"/>
</dbReference>
<gene>
    <name evidence="3" type="ORF">CYJ57_03500</name>
</gene>
<dbReference type="AlphaFoldDB" id="A0A2I1K1R2"/>
<dbReference type="PANTHER" id="PTHR30137:SF6">
    <property type="entry name" value="LUCIFERASE-LIKE MONOOXYGENASE"/>
    <property type="match status" value="1"/>
</dbReference>
<reference evidence="3 4" key="1">
    <citation type="submission" date="2017-12" db="EMBL/GenBank/DDBJ databases">
        <title>Phylogenetic diversity of female urinary microbiome.</title>
        <authorList>
            <person name="Thomas-White K."/>
            <person name="Wolfe A.J."/>
        </authorList>
    </citation>
    <scope>NUCLEOTIDE SEQUENCE [LARGE SCALE GENOMIC DNA]</scope>
    <source>
        <strain evidence="3 4">UMB0898</strain>
    </source>
</reference>
<dbReference type="OrthoDB" id="9780518at2"/>
<dbReference type="NCBIfam" id="TIGR03558">
    <property type="entry name" value="oxido_grp_1"/>
    <property type="match status" value="1"/>
</dbReference>
<evidence type="ECO:0000256" key="1">
    <source>
        <dbReference type="ARBA" id="ARBA00007789"/>
    </source>
</evidence>
<dbReference type="GO" id="GO:0005829">
    <property type="term" value="C:cytosol"/>
    <property type="evidence" value="ECO:0007669"/>
    <property type="project" value="TreeGrafter"/>
</dbReference>
<evidence type="ECO:0000313" key="4">
    <source>
        <dbReference type="Proteomes" id="UP000234384"/>
    </source>
</evidence>